<feature type="compositionally biased region" description="Polar residues" evidence="2">
    <location>
        <begin position="485"/>
        <end position="496"/>
    </location>
</feature>
<name>A0A1Q3ECZ7_LENED</name>
<reference evidence="3 4" key="1">
    <citation type="submission" date="2016-08" db="EMBL/GenBank/DDBJ databases">
        <authorList>
            <consortium name="Lentinula edodes genome sequencing consortium"/>
            <person name="Sakamoto Y."/>
            <person name="Nakade K."/>
            <person name="Sato S."/>
            <person name="Yoshida Y."/>
            <person name="Miyazaki K."/>
            <person name="Natsume S."/>
            <person name="Konno N."/>
        </authorList>
    </citation>
    <scope>NUCLEOTIDE SEQUENCE [LARGE SCALE GENOMIC DNA]</scope>
    <source>
        <strain evidence="3 4">NBRC 111202</strain>
    </source>
</reference>
<comment type="caution">
    <text evidence="3">The sequence shown here is derived from an EMBL/GenBank/DDBJ whole genome shotgun (WGS) entry which is preliminary data.</text>
</comment>
<feature type="region of interest" description="Disordered" evidence="2">
    <location>
        <begin position="429"/>
        <end position="561"/>
    </location>
</feature>
<gene>
    <name evidence="3" type="ORF">LENED_006914</name>
</gene>
<feature type="compositionally biased region" description="Basic residues" evidence="2">
    <location>
        <begin position="524"/>
        <end position="538"/>
    </location>
</feature>
<keyword evidence="4" id="KW-1185">Reference proteome</keyword>
<evidence type="ECO:0000256" key="2">
    <source>
        <dbReference type="SAM" id="MobiDB-lite"/>
    </source>
</evidence>
<proteinExistence type="predicted"/>
<feature type="coiled-coil region" evidence="1">
    <location>
        <begin position="149"/>
        <end position="176"/>
    </location>
</feature>
<reference evidence="3 4" key="2">
    <citation type="submission" date="2017-02" db="EMBL/GenBank/DDBJ databases">
        <title>A genome survey and senescence transcriptome analysis in Lentinula edodes.</title>
        <authorList>
            <person name="Sakamoto Y."/>
            <person name="Nakade K."/>
            <person name="Sato S."/>
            <person name="Yoshida Y."/>
            <person name="Miyazaki K."/>
            <person name="Natsume S."/>
            <person name="Konno N."/>
        </authorList>
    </citation>
    <scope>NUCLEOTIDE SEQUENCE [LARGE SCALE GENOMIC DNA]</scope>
    <source>
        <strain evidence="3 4">NBRC 111202</strain>
    </source>
</reference>
<keyword evidence="1" id="KW-0175">Coiled coil</keyword>
<dbReference type="AlphaFoldDB" id="A0A1Q3ECZ7"/>
<feature type="compositionally biased region" description="Basic and acidic residues" evidence="2">
    <location>
        <begin position="431"/>
        <end position="471"/>
    </location>
</feature>
<feature type="region of interest" description="Disordered" evidence="2">
    <location>
        <begin position="1"/>
        <end position="49"/>
    </location>
</feature>
<dbReference type="STRING" id="5353.A0A1Q3ECZ7"/>
<dbReference type="Proteomes" id="UP000188533">
    <property type="component" value="Unassembled WGS sequence"/>
</dbReference>
<evidence type="ECO:0000313" key="3">
    <source>
        <dbReference type="EMBL" id="GAW05080.1"/>
    </source>
</evidence>
<organism evidence="3 4">
    <name type="scientific">Lentinula edodes</name>
    <name type="common">Shiitake mushroom</name>
    <name type="synonym">Lentinus edodes</name>
    <dbReference type="NCBI Taxonomy" id="5353"/>
    <lineage>
        <taxon>Eukaryota</taxon>
        <taxon>Fungi</taxon>
        <taxon>Dikarya</taxon>
        <taxon>Basidiomycota</taxon>
        <taxon>Agaricomycotina</taxon>
        <taxon>Agaricomycetes</taxon>
        <taxon>Agaricomycetidae</taxon>
        <taxon>Agaricales</taxon>
        <taxon>Marasmiineae</taxon>
        <taxon>Omphalotaceae</taxon>
        <taxon>Lentinula</taxon>
    </lineage>
</organism>
<evidence type="ECO:0000313" key="4">
    <source>
        <dbReference type="Proteomes" id="UP000188533"/>
    </source>
</evidence>
<sequence length="561" mass="59699">MSVSANRRPQDSTGYATLTQLDSASSRTSTAVPSGACSDSASGRNTSNATSSATLLAGRLLKEKGAGTASAEAANGVVSAQGAHTATGPTATAAGNGSMTVSQSGPIPLAPSSANNAASPVCLPLIKKKRSEMGQAEKAAARKAALARAEKLSLDLERLLVDQNELKAKVAEENNITVARVSTLLNQVLARTGSKKASDYNVLVFLKTQELNALRPAGAKFSLKDIHAAVKEDKELMEALKDPELMAEYREFFYSEKAEQKVAAADFLVDATGAAVFGIVARGSFESSVTSSFFGRGPADAFLRKYFGKGIQEVADLFEAYVCTAEKMGTRKLYQSEMISEVVRLITQGLREVTGISSLTMSYANFNKLILVPYKVDVTGWPEDVDRIYPQKLSAEAVRTLHDAWTNGTAHWIHLGAQEYRARLHALNSEGKLDPKPRQHRSDMGGKHQKRKSIEAHGSGDDSDNENHGEEDLPPIPPKKKTKPSNRQSRQGQALATTEPDGGGGSKKSSSSKRKATNGSGKSTHGRGAKGRHGKQGKSKGLSSDDNGYETGADDQASQDE</sequence>
<evidence type="ECO:0000256" key="1">
    <source>
        <dbReference type="SAM" id="Coils"/>
    </source>
</evidence>
<accession>A0A1Q3ECZ7</accession>
<protein>
    <submittedName>
        <fullName evidence="3">Uncharacterized protein</fullName>
    </submittedName>
</protein>
<dbReference type="EMBL" id="BDGU01000226">
    <property type="protein sequence ID" value="GAW05080.1"/>
    <property type="molecule type" value="Genomic_DNA"/>
</dbReference>